<keyword evidence="2 3" id="KW-0479">Metal-binding</keyword>
<evidence type="ECO:0000256" key="2">
    <source>
        <dbReference type="ARBA" id="ARBA00022723"/>
    </source>
</evidence>
<dbReference type="InterPro" id="IPR007837">
    <property type="entry name" value="DinB"/>
</dbReference>
<reference evidence="4 5" key="1">
    <citation type="submission" date="2018-11" db="EMBL/GenBank/DDBJ databases">
        <title>Deinococcus shelandsis sp. nov., isolated from South Shetland Islands soil of Antarctica.</title>
        <authorList>
            <person name="Tian J."/>
        </authorList>
    </citation>
    <scope>NUCLEOTIDE SEQUENCE [LARGE SCALE GENOMIC DNA]</scope>
    <source>
        <strain evidence="4 5">S14-83T</strain>
    </source>
</reference>
<dbReference type="PANTHER" id="PTHR37302">
    <property type="entry name" value="SLR1116 PROTEIN"/>
    <property type="match status" value="1"/>
</dbReference>
<dbReference type="SUPFAM" id="SSF109854">
    <property type="entry name" value="DinB/YfiT-like putative metalloenzymes"/>
    <property type="match status" value="1"/>
</dbReference>
<dbReference type="RefSeq" id="WP_124867233.1">
    <property type="nucleotide sequence ID" value="NZ_CP034183.1"/>
</dbReference>
<dbReference type="AlphaFoldDB" id="A0A3G8Y814"/>
<feature type="binding site" evidence="3">
    <location>
        <position position="47"/>
    </location>
    <ligand>
        <name>a divalent metal cation</name>
        <dbReference type="ChEBI" id="CHEBI:60240"/>
    </ligand>
</feature>
<dbReference type="OrthoDB" id="65395at2"/>
<organism evidence="4 5">
    <name type="scientific">Deinococcus psychrotolerans</name>
    <dbReference type="NCBI Taxonomy" id="2489213"/>
    <lineage>
        <taxon>Bacteria</taxon>
        <taxon>Thermotogati</taxon>
        <taxon>Deinococcota</taxon>
        <taxon>Deinococci</taxon>
        <taxon>Deinococcales</taxon>
        <taxon>Deinococcaceae</taxon>
        <taxon>Deinococcus</taxon>
    </lineage>
</organism>
<dbReference type="PANTHER" id="PTHR37302:SF1">
    <property type="entry name" value="PROTEIN DINB"/>
    <property type="match status" value="1"/>
</dbReference>
<dbReference type="KEGG" id="dph:EHF33_01080"/>
<keyword evidence="5" id="KW-1185">Reference proteome</keyword>
<dbReference type="EMBL" id="CP034183">
    <property type="protein sequence ID" value="AZI41519.1"/>
    <property type="molecule type" value="Genomic_DNA"/>
</dbReference>
<dbReference type="InterPro" id="IPR034660">
    <property type="entry name" value="DinB/YfiT-like"/>
</dbReference>
<dbReference type="Gene3D" id="1.20.120.450">
    <property type="entry name" value="dinb family like domain"/>
    <property type="match status" value="1"/>
</dbReference>
<proteinExistence type="inferred from homology"/>
<dbReference type="Proteomes" id="UP000276417">
    <property type="component" value="Chromosome 1"/>
</dbReference>
<dbReference type="Pfam" id="PF05163">
    <property type="entry name" value="DinB"/>
    <property type="match status" value="1"/>
</dbReference>
<accession>A0A3G8Y814</accession>
<evidence type="ECO:0000256" key="1">
    <source>
        <dbReference type="ARBA" id="ARBA00008635"/>
    </source>
</evidence>
<feature type="binding site" evidence="3">
    <location>
        <position position="128"/>
    </location>
    <ligand>
        <name>a divalent metal cation</name>
        <dbReference type="ChEBI" id="CHEBI:60240"/>
    </ligand>
</feature>
<comment type="similarity">
    <text evidence="1">Belongs to the DinB family.</text>
</comment>
<evidence type="ECO:0000313" key="4">
    <source>
        <dbReference type="EMBL" id="AZI41519.1"/>
    </source>
</evidence>
<gene>
    <name evidence="4" type="ORF">EHF33_01080</name>
</gene>
<dbReference type="GO" id="GO:0046872">
    <property type="term" value="F:metal ion binding"/>
    <property type="evidence" value="ECO:0007669"/>
    <property type="project" value="UniProtKB-KW"/>
</dbReference>
<sequence length="163" mass="18119">MSIPELILESFSRNARVNTAVLDHLSDADLNISDGQGGMSVVEQLAHMAGFRKDWLNEISPAHADAIEFELGSNNTLTTRDLGELRRAFTESDSAVLAAVEAALSEHRNFEGQYESHPVHFLQHTLVHDAHHRGQLMTLLRQGGHTAEQMAALESATWPIWRE</sequence>
<evidence type="ECO:0000256" key="3">
    <source>
        <dbReference type="PIRSR" id="PIRSR607837-1"/>
    </source>
</evidence>
<feature type="binding site" evidence="3">
    <location>
        <position position="132"/>
    </location>
    <ligand>
        <name>a divalent metal cation</name>
        <dbReference type="ChEBI" id="CHEBI:60240"/>
    </ligand>
</feature>
<name>A0A3G8Y814_9DEIO</name>
<evidence type="ECO:0000313" key="5">
    <source>
        <dbReference type="Proteomes" id="UP000276417"/>
    </source>
</evidence>
<protein>
    <submittedName>
        <fullName evidence="4">Damage-inducible protein DinB</fullName>
    </submittedName>
</protein>